<evidence type="ECO:0000313" key="12">
    <source>
        <dbReference type="EMBL" id="ROQ21954.1"/>
    </source>
</evidence>
<evidence type="ECO:0000256" key="4">
    <source>
        <dbReference type="ARBA" id="ARBA00022475"/>
    </source>
</evidence>
<feature type="transmembrane region" description="Helical" evidence="10">
    <location>
        <begin position="20"/>
        <end position="39"/>
    </location>
</feature>
<dbReference type="Gene3D" id="1.10.287.470">
    <property type="entry name" value="Helix hairpin bin"/>
    <property type="match status" value="1"/>
</dbReference>
<evidence type="ECO:0000256" key="6">
    <source>
        <dbReference type="ARBA" id="ARBA00022692"/>
    </source>
</evidence>
<dbReference type="GO" id="GO:0015721">
    <property type="term" value="P:bile acid and bile salt transport"/>
    <property type="evidence" value="ECO:0007669"/>
    <property type="project" value="UniProtKB-ARBA"/>
</dbReference>
<comment type="caution">
    <text evidence="12">The sequence shown here is derived from an EMBL/GenBank/DDBJ whole genome shotgun (WGS) entry which is preliminary data.</text>
</comment>
<dbReference type="STRING" id="584787.GCA_001247655_03473"/>
<comment type="similarity">
    <text evidence="2">Belongs to the membrane fusion protein (MFP) (TC 8.A.1) family.</text>
</comment>
<dbReference type="PANTHER" id="PTHR30386:SF19">
    <property type="entry name" value="MULTIDRUG EXPORT PROTEIN EMRA-RELATED"/>
    <property type="match status" value="1"/>
</dbReference>
<dbReference type="GO" id="GO:1990961">
    <property type="term" value="P:xenobiotic detoxification by transmembrane export across the plasma membrane"/>
    <property type="evidence" value="ECO:0007669"/>
    <property type="project" value="UniProtKB-ARBA"/>
</dbReference>
<evidence type="ECO:0000256" key="9">
    <source>
        <dbReference type="SAM" id="Coils"/>
    </source>
</evidence>
<dbReference type="Gene3D" id="2.40.30.170">
    <property type="match status" value="1"/>
</dbReference>
<dbReference type="Proteomes" id="UP000268033">
    <property type="component" value="Unassembled WGS sequence"/>
</dbReference>
<keyword evidence="9" id="KW-0175">Coiled coil</keyword>
<gene>
    <name evidence="12" type="ORF">EDC28_11156</name>
</gene>
<reference evidence="12 13" key="1">
    <citation type="submission" date="2018-11" db="EMBL/GenBank/DDBJ databases">
        <title>Genomic Encyclopedia of Type Strains, Phase IV (KMG-IV): sequencing the most valuable type-strain genomes for metagenomic binning, comparative biology and taxonomic classification.</title>
        <authorList>
            <person name="Goeker M."/>
        </authorList>
    </citation>
    <scope>NUCLEOTIDE SEQUENCE [LARGE SCALE GENOMIC DNA]</scope>
    <source>
        <strain evidence="12 13">DSM 21945</strain>
    </source>
</reference>
<evidence type="ECO:0000256" key="10">
    <source>
        <dbReference type="SAM" id="Phobius"/>
    </source>
</evidence>
<dbReference type="GO" id="GO:0005886">
    <property type="term" value="C:plasma membrane"/>
    <property type="evidence" value="ECO:0007669"/>
    <property type="project" value="UniProtKB-SubCell"/>
</dbReference>
<evidence type="ECO:0000256" key="7">
    <source>
        <dbReference type="ARBA" id="ARBA00022989"/>
    </source>
</evidence>
<dbReference type="PANTHER" id="PTHR30386">
    <property type="entry name" value="MEMBRANE FUSION SUBUNIT OF EMRAB-TOLC MULTIDRUG EFFLUX PUMP"/>
    <property type="match status" value="1"/>
</dbReference>
<evidence type="ECO:0000256" key="1">
    <source>
        <dbReference type="ARBA" id="ARBA00004383"/>
    </source>
</evidence>
<dbReference type="Pfam" id="PF25885">
    <property type="entry name" value="HH_EMRA"/>
    <property type="match status" value="1"/>
</dbReference>
<evidence type="ECO:0000256" key="3">
    <source>
        <dbReference type="ARBA" id="ARBA00022448"/>
    </source>
</evidence>
<feature type="domain" description="Multidrug export protein EmrA/FarA alpha-helical hairpin" evidence="11">
    <location>
        <begin position="94"/>
        <end position="213"/>
    </location>
</feature>
<organism evidence="12 13">
    <name type="scientific">Gallaecimonas pentaromativorans</name>
    <dbReference type="NCBI Taxonomy" id="584787"/>
    <lineage>
        <taxon>Bacteria</taxon>
        <taxon>Pseudomonadati</taxon>
        <taxon>Pseudomonadota</taxon>
        <taxon>Gammaproteobacteria</taxon>
        <taxon>Enterobacterales</taxon>
        <taxon>Gallaecimonadaceae</taxon>
        <taxon>Gallaecimonas</taxon>
    </lineage>
</organism>
<dbReference type="RefSeq" id="WP_123422460.1">
    <property type="nucleotide sequence ID" value="NZ_RJUL01000011.1"/>
</dbReference>
<keyword evidence="3" id="KW-0813">Transport</keyword>
<dbReference type="InterPro" id="IPR050739">
    <property type="entry name" value="MFP"/>
</dbReference>
<evidence type="ECO:0000256" key="5">
    <source>
        <dbReference type="ARBA" id="ARBA00022519"/>
    </source>
</evidence>
<dbReference type="FunFam" id="2.40.30.170:FF:000003">
    <property type="entry name" value="Multidrug resistance protein A"/>
    <property type="match status" value="1"/>
</dbReference>
<dbReference type="Gene3D" id="2.40.50.100">
    <property type="match status" value="1"/>
</dbReference>
<comment type="subcellular location">
    <subcellularLocation>
        <location evidence="1">Cell inner membrane</location>
        <topology evidence="1">Single-pass membrane protein</topology>
        <orientation evidence="1">Periplasmic side</orientation>
    </subcellularLocation>
</comment>
<keyword evidence="13" id="KW-1185">Reference proteome</keyword>
<evidence type="ECO:0000313" key="13">
    <source>
        <dbReference type="Proteomes" id="UP000268033"/>
    </source>
</evidence>
<dbReference type="SUPFAM" id="SSF111369">
    <property type="entry name" value="HlyD-like secretion proteins"/>
    <property type="match status" value="2"/>
</dbReference>
<sequence length="389" mass="41999">MTEQDNNKPPQQTSPTKRRVVLAIIALVFILAGGAWYAYAKLVLAYQEETDDAYVTGDQVSISSRSNGTVIAVMADSTDMVKKGQVLVSLDPVDTELALARAEGQLSQAVRQAQQQIAQAAEADAAVAQSEAAYVRAEEDYQRRKPLLAERAAAKENVDAARRQMEAAKAAFEQAKASARAAHVAVDGMAVARFPAVQQAEAAYVSAWIDNKRREIRSPIDGYVAKRQVQAGQHIQAGQNLMTVVPLHNAWIEANFKETQIAHIRVGQPVTLKVDAHSDMTYHGKVVGLTAGTGSVFSLLPAQNATGNWIKVIQRLPVRIAIDPQELAQKPLQLGLSTVVTIDTHDRNGSALPQQPADKEVMSTDIYQGQQAAARADAQAIINANLVAR</sequence>
<proteinExistence type="inferred from homology"/>
<evidence type="ECO:0000256" key="2">
    <source>
        <dbReference type="ARBA" id="ARBA00009477"/>
    </source>
</evidence>
<feature type="coiled-coil region" evidence="9">
    <location>
        <begin position="99"/>
        <end position="178"/>
    </location>
</feature>
<keyword evidence="6 10" id="KW-0812">Transmembrane</keyword>
<keyword evidence="8 10" id="KW-0472">Membrane</keyword>
<dbReference type="InterPro" id="IPR058633">
    <property type="entry name" value="EmrA/FarA_HH"/>
</dbReference>
<dbReference type="EMBL" id="RJUL01000011">
    <property type="protein sequence ID" value="ROQ21954.1"/>
    <property type="molecule type" value="Genomic_DNA"/>
</dbReference>
<keyword evidence="4" id="KW-1003">Cell membrane</keyword>
<evidence type="ECO:0000256" key="8">
    <source>
        <dbReference type="ARBA" id="ARBA00023136"/>
    </source>
</evidence>
<protein>
    <submittedName>
        <fullName evidence="12">Membrane fusion protein (Multidrug efflux system)</fullName>
    </submittedName>
</protein>
<accession>A0A3N1NQ97</accession>
<keyword evidence="7 10" id="KW-1133">Transmembrane helix</keyword>
<evidence type="ECO:0000259" key="11">
    <source>
        <dbReference type="Pfam" id="PF25885"/>
    </source>
</evidence>
<name>A0A3N1NQ97_9GAMM</name>
<dbReference type="AlphaFoldDB" id="A0A3N1NQ97"/>
<dbReference type="GO" id="GO:0046677">
    <property type="term" value="P:response to antibiotic"/>
    <property type="evidence" value="ECO:0007669"/>
    <property type="project" value="UniProtKB-ARBA"/>
</dbReference>
<keyword evidence="5" id="KW-0997">Cell inner membrane</keyword>